<dbReference type="EMBL" id="BGPR01171295">
    <property type="protein sequence ID" value="GBM31760.1"/>
    <property type="molecule type" value="Genomic_DNA"/>
</dbReference>
<sequence length="50" mass="5630">MAHQICCSGKFPTQVSKWLPCSSRHVSGSTAANRLEYQNCESPSKNYIKR</sequence>
<comment type="caution">
    <text evidence="1">The sequence shown here is derived from an EMBL/GenBank/DDBJ whole genome shotgun (WGS) entry which is preliminary data.</text>
</comment>
<gene>
    <name evidence="2" type="ORF">AVEN_130817_1</name>
    <name evidence="1" type="ORF">AVEN_30030_1</name>
</gene>
<dbReference type="Proteomes" id="UP000499080">
    <property type="component" value="Unassembled WGS sequence"/>
</dbReference>
<feature type="non-terminal residue" evidence="1">
    <location>
        <position position="50"/>
    </location>
</feature>
<evidence type="ECO:0000313" key="2">
    <source>
        <dbReference type="EMBL" id="GBM31760.1"/>
    </source>
</evidence>
<dbReference type="AlphaFoldDB" id="A0A4Y2ER18"/>
<organism evidence="1 3">
    <name type="scientific">Araneus ventricosus</name>
    <name type="common">Orbweaver spider</name>
    <name type="synonym">Epeira ventricosa</name>
    <dbReference type="NCBI Taxonomy" id="182803"/>
    <lineage>
        <taxon>Eukaryota</taxon>
        <taxon>Metazoa</taxon>
        <taxon>Ecdysozoa</taxon>
        <taxon>Arthropoda</taxon>
        <taxon>Chelicerata</taxon>
        <taxon>Arachnida</taxon>
        <taxon>Araneae</taxon>
        <taxon>Araneomorphae</taxon>
        <taxon>Entelegynae</taxon>
        <taxon>Araneoidea</taxon>
        <taxon>Araneidae</taxon>
        <taxon>Araneus</taxon>
    </lineage>
</organism>
<protein>
    <submittedName>
        <fullName evidence="1">Uncharacterized protein</fullName>
    </submittedName>
</protein>
<accession>A0A4Y2ER18</accession>
<proteinExistence type="predicted"/>
<reference evidence="1 3" key="1">
    <citation type="journal article" date="2019" name="Sci. Rep.">
        <title>Orb-weaving spider Araneus ventricosus genome elucidates the spidroin gene catalogue.</title>
        <authorList>
            <person name="Kono N."/>
            <person name="Nakamura H."/>
            <person name="Ohtoshi R."/>
            <person name="Moran D.A.P."/>
            <person name="Shinohara A."/>
            <person name="Yoshida Y."/>
            <person name="Fujiwara M."/>
            <person name="Mori M."/>
            <person name="Tomita M."/>
            <person name="Arakawa K."/>
        </authorList>
    </citation>
    <scope>NUCLEOTIDE SEQUENCE [LARGE SCALE GENOMIC DNA]</scope>
</reference>
<evidence type="ECO:0000313" key="3">
    <source>
        <dbReference type="Proteomes" id="UP000499080"/>
    </source>
</evidence>
<name>A0A4Y2ER18_ARAVE</name>
<dbReference type="EMBL" id="BGPR01171276">
    <property type="protein sequence ID" value="GBM31692.1"/>
    <property type="molecule type" value="Genomic_DNA"/>
</dbReference>
<keyword evidence="3" id="KW-1185">Reference proteome</keyword>
<evidence type="ECO:0000313" key="1">
    <source>
        <dbReference type="EMBL" id="GBM31692.1"/>
    </source>
</evidence>